<dbReference type="EMBL" id="FZOD01000005">
    <property type="protein sequence ID" value="SNS19062.1"/>
    <property type="molecule type" value="Genomic_DNA"/>
</dbReference>
<dbReference type="AlphaFoldDB" id="A0A239CGR4"/>
<evidence type="ECO:0000256" key="1">
    <source>
        <dbReference type="ARBA" id="ARBA00001070"/>
    </source>
</evidence>
<feature type="domain" description="Peptidase S9A N-terminal" evidence="8">
    <location>
        <begin position="14"/>
        <end position="337"/>
    </location>
</feature>
<evidence type="ECO:0000259" key="7">
    <source>
        <dbReference type="Pfam" id="PF00326"/>
    </source>
</evidence>
<evidence type="ECO:0000259" key="8">
    <source>
        <dbReference type="Pfam" id="PF02897"/>
    </source>
</evidence>
<evidence type="ECO:0000256" key="6">
    <source>
        <dbReference type="SAM" id="MobiDB-lite"/>
    </source>
</evidence>
<dbReference type="RefSeq" id="WP_089206449.1">
    <property type="nucleotide sequence ID" value="NZ_FZOD01000005.1"/>
</dbReference>
<dbReference type="PRINTS" id="PR00862">
    <property type="entry name" value="PROLIGOPTASE"/>
</dbReference>
<dbReference type="GO" id="GO:0070012">
    <property type="term" value="F:oligopeptidase activity"/>
    <property type="evidence" value="ECO:0007669"/>
    <property type="project" value="TreeGrafter"/>
</dbReference>
<dbReference type="Proteomes" id="UP000198282">
    <property type="component" value="Unassembled WGS sequence"/>
</dbReference>
<organism evidence="9 10">
    <name type="scientific">Streptosporangium subroseum</name>
    <dbReference type="NCBI Taxonomy" id="106412"/>
    <lineage>
        <taxon>Bacteria</taxon>
        <taxon>Bacillati</taxon>
        <taxon>Actinomycetota</taxon>
        <taxon>Actinomycetes</taxon>
        <taxon>Streptosporangiales</taxon>
        <taxon>Streptosporangiaceae</taxon>
        <taxon>Streptosporangium</taxon>
    </lineage>
</organism>
<protein>
    <recommendedName>
        <fullName evidence="2">prolyl oligopeptidase</fullName>
        <ecNumber evidence="2">3.4.21.26</ecNumber>
    </recommendedName>
</protein>
<gene>
    <name evidence="9" type="ORF">SAMN05216276_1005187</name>
</gene>
<dbReference type="InterPro" id="IPR001375">
    <property type="entry name" value="Peptidase_S9_cat"/>
</dbReference>
<evidence type="ECO:0000256" key="5">
    <source>
        <dbReference type="ARBA" id="ARBA00022825"/>
    </source>
</evidence>
<proteinExistence type="predicted"/>
<reference evidence="9 10" key="1">
    <citation type="submission" date="2017-06" db="EMBL/GenBank/DDBJ databases">
        <authorList>
            <person name="Kim H.J."/>
            <person name="Triplett B.A."/>
        </authorList>
    </citation>
    <scope>NUCLEOTIDE SEQUENCE [LARGE SCALE GENOMIC DNA]</scope>
    <source>
        <strain evidence="9 10">CGMCC 4.2132</strain>
    </source>
</reference>
<dbReference type="InterPro" id="IPR023302">
    <property type="entry name" value="Pept_S9A_N"/>
</dbReference>
<dbReference type="OrthoDB" id="9801421at2"/>
<keyword evidence="5" id="KW-0720">Serine protease</keyword>
<keyword evidence="10" id="KW-1185">Reference proteome</keyword>
<feature type="compositionally biased region" description="Low complexity" evidence="6">
    <location>
        <begin position="411"/>
        <end position="424"/>
    </location>
</feature>
<dbReference type="InterPro" id="IPR002470">
    <property type="entry name" value="Peptidase_S9A"/>
</dbReference>
<sequence length="811" mass="85117">MARQEGVKEQIVYPAARRQELVEKLHGRTVADPYRWLESDEGAECAAWLAAQDDLLAAQAATWPQREMFHRVVAELAGNGAVAVPAVTPPLRRARRRFFLHRAPDQELPVLMVAEDGEPPRALLDPLAVDPSGRTTLDAWRPSWTGELLAYQLSYQGDERPALWVMEVAGRRVVDGPLVPGRATPTAWLAGDDGFYYVTLSRSRGSGAAPQRQVRLHRLGHDPDRDAVVFETCSPQLSVKISPEGRWLMLSCAPGAQSGNMLWLAEVTAGQEHVLRPRLLHDGSADGAQAVLTFGPGGRIYAITDAGAPFGRVCAVDLADPRAPAWRTLIAQDPPAVLTGCVPLPTPGPDSDVATAVARPTAPGPASASVPGTALDLGSVPGPDTAPDPASVSVPGTALDLGSVPGPDTAPGPACAPGIGPVPGSDSGSEEVCLLLSRSRHGAAELSLHDGEGHQLAEVPTPGPGSITRLTAPAHGDAEAWFGYSDFVTAPAVYRFSLHDRRCHPAAPATTAVPAPAAPATTAAPAPSGSVPGPVSGLAEPGQPPPRIRQITYASSDGTPVRMYVIAPAAGQQAPGPRPTLLTAYGGFGASCLPAYSPTILAWVRAGGTYAIANVRGGGERGTDWHAAGRGLNKPNAFADFIAAATWLIDHRWTTPRQLAIKGASHSGLMVAAALTQRPDLFAAVACSAAVLDMVRYPYFGLGPWWVTEFGDPGQADQFDTLLGYSPYHRVRPGSAYPAVLLISPHHDARVDSMHTRKMTAALQHATTSGNPILLRYEEGVGHGPRAASRWSALQADILAFCAAHTGLGSP</sequence>
<feature type="region of interest" description="Disordered" evidence="6">
    <location>
        <begin position="509"/>
        <end position="548"/>
    </location>
</feature>
<evidence type="ECO:0000313" key="9">
    <source>
        <dbReference type="EMBL" id="SNS19062.1"/>
    </source>
</evidence>
<evidence type="ECO:0000256" key="2">
    <source>
        <dbReference type="ARBA" id="ARBA00011897"/>
    </source>
</evidence>
<dbReference type="Pfam" id="PF02897">
    <property type="entry name" value="Peptidase_S9_N"/>
    <property type="match status" value="1"/>
</dbReference>
<keyword evidence="3" id="KW-0645">Protease</keyword>
<dbReference type="SUPFAM" id="SSF53474">
    <property type="entry name" value="alpha/beta-Hydrolases"/>
    <property type="match status" value="1"/>
</dbReference>
<keyword evidence="4" id="KW-0378">Hydrolase</keyword>
<evidence type="ECO:0000313" key="10">
    <source>
        <dbReference type="Proteomes" id="UP000198282"/>
    </source>
</evidence>
<accession>A0A239CGR4</accession>
<dbReference type="SUPFAM" id="SSF50993">
    <property type="entry name" value="Peptidase/esterase 'gauge' domain"/>
    <property type="match status" value="1"/>
</dbReference>
<dbReference type="EC" id="3.4.21.26" evidence="2"/>
<comment type="catalytic activity">
    <reaction evidence="1">
        <text>Hydrolysis of Pro-|-Xaa &gt;&gt; Ala-|-Xaa in oligopeptides.</text>
        <dbReference type="EC" id="3.4.21.26"/>
    </reaction>
</comment>
<dbReference type="PANTHER" id="PTHR42881:SF2">
    <property type="entry name" value="PROLYL ENDOPEPTIDASE"/>
    <property type="match status" value="1"/>
</dbReference>
<dbReference type="GO" id="GO:0005829">
    <property type="term" value="C:cytosol"/>
    <property type="evidence" value="ECO:0007669"/>
    <property type="project" value="TreeGrafter"/>
</dbReference>
<evidence type="ECO:0000256" key="3">
    <source>
        <dbReference type="ARBA" id="ARBA00022670"/>
    </source>
</evidence>
<dbReference type="Gene3D" id="2.130.10.120">
    <property type="entry name" value="Prolyl oligopeptidase, N-terminal domain"/>
    <property type="match status" value="2"/>
</dbReference>
<dbReference type="InterPro" id="IPR051167">
    <property type="entry name" value="Prolyl_oligopep/macrocyclase"/>
</dbReference>
<dbReference type="GO" id="GO:0006508">
    <property type="term" value="P:proteolysis"/>
    <property type="evidence" value="ECO:0007669"/>
    <property type="project" value="UniProtKB-KW"/>
</dbReference>
<feature type="compositionally biased region" description="Low complexity" evidence="6">
    <location>
        <begin position="509"/>
        <end position="537"/>
    </location>
</feature>
<dbReference type="InterPro" id="IPR029058">
    <property type="entry name" value="AB_hydrolase_fold"/>
</dbReference>
<evidence type="ECO:0000256" key="4">
    <source>
        <dbReference type="ARBA" id="ARBA00022801"/>
    </source>
</evidence>
<dbReference type="Gene3D" id="3.40.50.1820">
    <property type="entry name" value="alpha/beta hydrolase"/>
    <property type="match status" value="1"/>
</dbReference>
<dbReference type="Pfam" id="PF00326">
    <property type="entry name" value="Peptidase_S9"/>
    <property type="match status" value="1"/>
</dbReference>
<feature type="region of interest" description="Disordered" evidence="6">
    <location>
        <begin position="353"/>
        <end position="428"/>
    </location>
</feature>
<name>A0A239CGR4_9ACTN</name>
<dbReference type="GO" id="GO:0004252">
    <property type="term" value="F:serine-type endopeptidase activity"/>
    <property type="evidence" value="ECO:0007669"/>
    <property type="project" value="UniProtKB-EC"/>
</dbReference>
<dbReference type="PANTHER" id="PTHR42881">
    <property type="entry name" value="PROLYL ENDOPEPTIDASE"/>
    <property type="match status" value="1"/>
</dbReference>
<feature type="domain" description="Peptidase S9 prolyl oligopeptidase catalytic" evidence="7">
    <location>
        <begin position="600"/>
        <end position="807"/>
    </location>
</feature>